<keyword evidence="1" id="KW-0231">Viral genome packaging</keyword>
<keyword evidence="1" id="KW-1242">Viral contractile tail ejection system</keyword>
<keyword evidence="1" id="KW-1162">Viral penetration into host cytoplasm</keyword>
<comment type="subcellular location">
    <subcellularLocation>
        <location evidence="1">Virion</location>
    </subcellularLocation>
    <text evidence="1">Located at a unique 5-fold vertex of the icosahedral capsid.</text>
</comment>
<evidence type="ECO:0000313" key="4">
    <source>
        <dbReference type="Proteomes" id="UP000501900"/>
    </source>
</evidence>
<dbReference type="Proteomes" id="UP000501900">
    <property type="component" value="Genome"/>
</dbReference>
<dbReference type="RefSeq" id="YP_010670564.1">
    <property type="nucleotide sequence ID" value="NC_070965.1"/>
</dbReference>
<dbReference type="InterPro" id="IPR010823">
    <property type="entry name" value="Portal_Gp20"/>
</dbReference>
<dbReference type="GO" id="GO:0019028">
    <property type="term" value="C:viral capsid"/>
    <property type="evidence" value="ECO:0007669"/>
    <property type="project" value="UniProtKB-UniRule"/>
</dbReference>
<dbReference type="Pfam" id="PF07230">
    <property type="entry name" value="Portal_T4"/>
    <property type="match status" value="1"/>
</dbReference>
<evidence type="ECO:0000256" key="2">
    <source>
        <dbReference type="SAM" id="MobiDB-lite"/>
    </source>
</evidence>
<dbReference type="GO" id="GO:0099000">
    <property type="term" value="P:symbiont genome ejection through host cell envelope, contractile tail mechanism"/>
    <property type="evidence" value="ECO:0007669"/>
    <property type="project" value="UniProtKB-UniRule"/>
</dbReference>
<keyword evidence="1" id="KW-1160">Virus entry into host cell</keyword>
<keyword evidence="1" id="KW-0167">Capsid protein</keyword>
<dbReference type="EMBL" id="MT162467">
    <property type="protein sequence ID" value="QIN96897.1"/>
    <property type="molecule type" value="Genomic_DNA"/>
</dbReference>
<evidence type="ECO:0000313" key="3">
    <source>
        <dbReference type="EMBL" id="QIN96897.1"/>
    </source>
</evidence>
<name>A0A6G8R662_9CAUD</name>
<dbReference type="HAMAP" id="MF_04114">
    <property type="entry name" value="PORTAL_T4"/>
    <property type="match status" value="1"/>
</dbReference>
<protein>
    <recommendedName>
        <fullName evidence="1">Portal protein</fullName>
    </recommendedName>
    <alternativeName>
        <fullName evidence="1">gp20</fullName>
    </alternativeName>
</protein>
<feature type="region of interest" description="Disordered" evidence="2">
    <location>
        <begin position="529"/>
        <end position="588"/>
    </location>
</feature>
<keyword evidence="1" id="KW-1188">Viral release from host cell</keyword>
<dbReference type="GeneID" id="77946774"/>
<comment type="subunit">
    <text evidence="1">Homododecamer. Interacts with the large terminase subunit. Interacts with the major capsid protein. Interacts with the capsid vertex protein.</text>
</comment>
<sequence>MTQNRNEKLFGFSYKDAEKEGALEKASPVPPNSDDGVAVAAGGLYGYGITMDQTATKDYDLIRRYRSMALHPEVDSAIEDIVNEAIVSDTNDTPVAIDLSNLDVSDRIKTIIREEFSYILHLLDFNNKAHEIFRRWYVDGRLFYHKVIDLKHPERGITDIRNIDALKIKPVREYKRADHTSNAQKAFSSRDAQVFGAAATSTPAQVEEYYLYNKRGMNYMGGSPKGGAYGGLNHSSVGAQTVKIAKDAVTYVTSGLVDGNNGQVLSYLNKAIKSLNQLRWMEDSIVIYRMARAPERRLFYIDVGNLPKQRAESYLRDVMARYRTKISYDQNTGEIRDEKKHMSMLEDYWLPRREGGRGTEVSTLPGGQNLGELADLNYFQEKLYKSLNVPFGRMSGGEGGFQIGKSDDTLRDEVKFSKFVGRMRKKFSFMFTDMLKTQLVLKGVLSPKEFDQAKEHITFDFVYDNHFSELKDLEILQNKLQAVQMCEPYIGKYFSVYEMRHKILGMTDGEIAETDKQIAYERNVGIIPAPPEEAPAEEAPPEEGAPGEGEEAPTDAIMADAPGGPMEGDLDLSGDPGTDISALLKGMK</sequence>
<keyword evidence="1" id="KW-0118">Viral capsid assembly</keyword>
<comment type="function">
    <text evidence="1">Forms the portal vertex of the capsid. This portal plays critical roles in head assembly, genome packaging, neck/tail attachment, and genome ejection. The portal protein multimerizes as a single ring-shaped homododecamer arranged around a central channel. Binds to the terminase subunits to form the packaging machine.</text>
</comment>
<keyword evidence="1" id="KW-1171">Viral genome ejection through host cell envelope</keyword>
<keyword evidence="1" id="KW-0946">Virion</keyword>
<comment type="similarity">
    <text evidence="1">Belongs to the Tevenvirinae portal protein family.</text>
</comment>
<proteinExistence type="inferred from homology"/>
<reference evidence="3 4" key="1">
    <citation type="submission" date="2020-03" db="EMBL/GenBank/DDBJ databases">
        <title>The Isolation and Genome Sequence of a Novel Cyanophage S-H34 from the Huanghai Sea, China.</title>
        <authorList>
            <person name="Jiang T."/>
        </authorList>
    </citation>
    <scope>NUCLEOTIDE SEQUENCE [LARGE SCALE GENOMIC DNA]</scope>
</reference>
<keyword evidence="4" id="KW-1185">Reference proteome</keyword>
<evidence type="ECO:0000256" key="1">
    <source>
        <dbReference type="HAMAP-Rule" id="MF_04114"/>
    </source>
</evidence>
<accession>A0A6G8R662</accession>
<organism evidence="3 4">
    <name type="scientific">Synechococcus phage S-H34</name>
    <dbReference type="NCBI Taxonomy" id="2718942"/>
    <lineage>
        <taxon>Viruses</taxon>
        <taxon>Duplodnaviria</taxon>
        <taxon>Heunggongvirae</taxon>
        <taxon>Uroviricota</taxon>
        <taxon>Caudoviricetes</taxon>
        <taxon>Pantevenvirales</taxon>
        <taxon>Kyanoviridae</taxon>
        <taxon>Makaravirus</taxon>
        <taxon>Makaravirus thirtyfour</taxon>
    </lineage>
</organism>
<dbReference type="KEGG" id="vg:77946774"/>
<dbReference type="GO" id="GO:0019076">
    <property type="term" value="P:viral release from host cell"/>
    <property type="evidence" value="ECO:0007669"/>
    <property type="project" value="UniProtKB-UniRule"/>
</dbReference>
<dbReference type="GO" id="GO:0019072">
    <property type="term" value="P:viral genome packaging"/>
    <property type="evidence" value="ECO:0007669"/>
    <property type="project" value="UniProtKB-UniRule"/>
</dbReference>